<keyword evidence="2" id="KW-1003">Cell membrane</keyword>
<keyword evidence="6 10" id="KW-1133">Transmembrane helix</keyword>
<dbReference type="PANTHER" id="PTHR47019:SF1">
    <property type="entry name" value="LIPID II FLIPPASE MURJ"/>
    <property type="match status" value="1"/>
</dbReference>
<feature type="transmembrane region" description="Helical" evidence="10">
    <location>
        <begin position="284"/>
        <end position="304"/>
    </location>
</feature>
<evidence type="ECO:0000256" key="10">
    <source>
        <dbReference type="SAM" id="Phobius"/>
    </source>
</evidence>
<dbReference type="GO" id="GO:0005886">
    <property type="term" value="C:plasma membrane"/>
    <property type="evidence" value="ECO:0007669"/>
    <property type="project" value="UniProtKB-SubCell"/>
</dbReference>
<feature type="transmembrane region" description="Helical" evidence="10">
    <location>
        <begin position="173"/>
        <end position="193"/>
    </location>
</feature>
<evidence type="ECO:0000256" key="5">
    <source>
        <dbReference type="ARBA" id="ARBA00022984"/>
    </source>
</evidence>
<feature type="transmembrane region" description="Helical" evidence="10">
    <location>
        <begin position="242"/>
        <end position="264"/>
    </location>
</feature>
<evidence type="ECO:0000256" key="3">
    <source>
        <dbReference type="ARBA" id="ARBA00022692"/>
    </source>
</evidence>
<gene>
    <name evidence="11" type="primary">mviN</name>
    <name evidence="11" type="ORF">NT6N_03520</name>
</gene>
<dbReference type="InterPro" id="IPR051050">
    <property type="entry name" value="Lipid_II_flippase_MurJ/MviN"/>
</dbReference>
<feature type="transmembrane region" description="Helical" evidence="10">
    <location>
        <begin position="146"/>
        <end position="166"/>
    </location>
</feature>
<keyword evidence="3 10" id="KW-0812">Transmembrane</keyword>
<keyword evidence="7 10" id="KW-0472">Membrane</keyword>
<evidence type="ECO:0000313" key="11">
    <source>
        <dbReference type="EMBL" id="BDS05312.1"/>
    </source>
</evidence>
<evidence type="ECO:0000256" key="7">
    <source>
        <dbReference type="ARBA" id="ARBA00023136"/>
    </source>
</evidence>
<comment type="function">
    <text evidence="8">Involved in peptidoglycan biosynthesis. Transports lipid-linked peptidoglycan precursors from the inner to the outer leaflet of the cytoplasmic membrane.</text>
</comment>
<dbReference type="AlphaFoldDB" id="A0AAT9FH52"/>
<dbReference type="KEGG" id="osu:NT6N_03520"/>
<feature type="transmembrane region" description="Helical" evidence="10">
    <location>
        <begin position="369"/>
        <end position="388"/>
    </location>
</feature>
<sequence length="445" mass="46113">MSSTTVTRDIAPPQKSVLRLLVRCISTIAGLSLAAKGIGFLRDAAAASMFGTSDAMDAYVLALSVPTLLAGLLGAAMPTALVPAYANAKKQLGEKAAVSVVANGIFLQTLLAVVICALLAVCSGPLMQMLGGDFDQQKTLLSRNLFLLLLLFSIIYSTATAATAALQAEMKFSLGALAPAVVPAVAICLLFALYSSTGIYSLAIGLVVGSLCYLGMLMGGVVRQFGIQSMIPRLRGHGTGKLMRDCMLLLLGGAAFGGCVVIDMGVASRLDAGSVATLGYADKVLGIVLSLAGVALGQALLPYLSEMSANSDYAGLRKIGGKVSWLVLLVTIPMVLGLWFLAEPVTRLLFERGEFGSGETYRVADALRWGSLQFPAAALGIVASRMVIATGGIKYMCIVSTTALVANFFLDITLAPHFGLAGILIATALVHAISAGLLFLKIPKS</sequence>
<dbReference type="PRINTS" id="PR01806">
    <property type="entry name" value="VIRFACTRMVIN"/>
</dbReference>
<keyword evidence="5" id="KW-0573">Peptidoglycan synthesis</keyword>
<dbReference type="PANTHER" id="PTHR47019">
    <property type="entry name" value="LIPID II FLIPPASE MURJ"/>
    <property type="match status" value="1"/>
</dbReference>
<comment type="similarity">
    <text evidence="9">Belongs to the MurJ/MviN family.</text>
</comment>
<protein>
    <submittedName>
        <fullName evidence="11">Lipid II flippase MurJ</fullName>
    </submittedName>
</protein>
<feature type="transmembrane region" description="Helical" evidence="10">
    <location>
        <begin position="98"/>
        <end position="126"/>
    </location>
</feature>
<feature type="transmembrane region" description="Helical" evidence="10">
    <location>
        <begin position="199"/>
        <end position="222"/>
    </location>
</feature>
<dbReference type="GO" id="GO:0015648">
    <property type="term" value="F:lipid-linked peptidoglycan transporter activity"/>
    <property type="evidence" value="ECO:0007669"/>
    <property type="project" value="TreeGrafter"/>
</dbReference>
<feature type="transmembrane region" description="Helical" evidence="10">
    <location>
        <begin position="420"/>
        <end position="440"/>
    </location>
</feature>
<reference evidence="11" key="1">
    <citation type="submission" date="2024-07" db="EMBL/GenBank/DDBJ databases">
        <title>Complete genome sequence of Verrucomicrobiaceae bacterium NT6N.</title>
        <authorList>
            <person name="Huang C."/>
            <person name="Takami H."/>
            <person name="Hamasaki K."/>
        </authorList>
    </citation>
    <scope>NUCLEOTIDE SEQUENCE</scope>
    <source>
        <strain evidence="11">NT6N</strain>
    </source>
</reference>
<feature type="transmembrane region" description="Helical" evidence="10">
    <location>
        <begin position="325"/>
        <end position="342"/>
    </location>
</feature>
<proteinExistence type="inferred from homology"/>
<evidence type="ECO:0000256" key="4">
    <source>
        <dbReference type="ARBA" id="ARBA00022960"/>
    </source>
</evidence>
<dbReference type="InterPro" id="IPR004268">
    <property type="entry name" value="MurJ"/>
</dbReference>
<evidence type="ECO:0000256" key="2">
    <source>
        <dbReference type="ARBA" id="ARBA00022475"/>
    </source>
</evidence>
<keyword evidence="4" id="KW-0133">Cell shape</keyword>
<dbReference type="Pfam" id="PF03023">
    <property type="entry name" value="MurJ"/>
    <property type="match status" value="1"/>
</dbReference>
<feature type="transmembrane region" description="Helical" evidence="10">
    <location>
        <begin position="395"/>
        <end position="414"/>
    </location>
</feature>
<organism evidence="11">
    <name type="scientific">Oceaniferula spumae</name>
    <dbReference type="NCBI Taxonomy" id="2979115"/>
    <lineage>
        <taxon>Bacteria</taxon>
        <taxon>Pseudomonadati</taxon>
        <taxon>Verrucomicrobiota</taxon>
        <taxon>Verrucomicrobiia</taxon>
        <taxon>Verrucomicrobiales</taxon>
        <taxon>Verrucomicrobiaceae</taxon>
        <taxon>Oceaniferula</taxon>
    </lineage>
</organism>
<accession>A0AAT9FH52</accession>
<dbReference type="GO" id="GO:0008360">
    <property type="term" value="P:regulation of cell shape"/>
    <property type="evidence" value="ECO:0007669"/>
    <property type="project" value="UniProtKB-KW"/>
</dbReference>
<feature type="transmembrane region" description="Helical" evidence="10">
    <location>
        <begin position="58"/>
        <end position="86"/>
    </location>
</feature>
<evidence type="ECO:0000256" key="8">
    <source>
        <dbReference type="ARBA" id="ARBA00060041"/>
    </source>
</evidence>
<feature type="transmembrane region" description="Helical" evidence="10">
    <location>
        <begin position="20"/>
        <end position="38"/>
    </location>
</feature>
<dbReference type="GO" id="GO:0009252">
    <property type="term" value="P:peptidoglycan biosynthetic process"/>
    <property type="evidence" value="ECO:0007669"/>
    <property type="project" value="UniProtKB-KW"/>
</dbReference>
<dbReference type="GO" id="GO:0034204">
    <property type="term" value="P:lipid translocation"/>
    <property type="evidence" value="ECO:0007669"/>
    <property type="project" value="TreeGrafter"/>
</dbReference>
<evidence type="ECO:0000256" key="9">
    <source>
        <dbReference type="ARBA" id="ARBA00061532"/>
    </source>
</evidence>
<dbReference type="EMBL" id="AP026866">
    <property type="protein sequence ID" value="BDS05312.1"/>
    <property type="molecule type" value="Genomic_DNA"/>
</dbReference>
<comment type="subcellular location">
    <subcellularLocation>
        <location evidence="1">Cell membrane</location>
        <topology evidence="1">Multi-pass membrane protein</topology>
    </subcellularLocation>
</comment>
<name>A0AAT9FH52_9BACT</name>
<evidence type="ECO:0000256" key="6">
    <source>
        <dbReference type="ARBA" id="ARBA00022989"/>
    </source>
</evidence>
<evidence type="ECO:0000256" key="1">
    <source>
        <dbReference type="ARBA" id="ARBA00004651"/>
    </source>
</evidence>